<reference evidence="2" key="1">
    <citation type="submission" date="2021-03" db="EMBL/GenBank/DDBJ databases">
        <authorList>
            <person name="Tran Van P."/>
        </authorList>
    </citation>
    <scope>NUCLEOTIDE SEQUENCE</scope>
</reference>
<sequence>MLTKRIDMFKNAALIVVEPQTVEELYGHISRSPARVYFSIVALSLVGVILIAGFFCGRVTRRSAIMKNK</sequence>
<proteinExistence type="predicted"/>
<protein>
    <submittedName>
        <fullName evidence="2">Uncharacterized protein</fullName>
    </submittedName>
</protein>
<keyword evidence="1" id="KW-0812">Transmembrane</keyword>
<evidence type="ECO:0000256" key="1">
    <source>
        <dbReference type="SAM" id="Phobius"/>
    </source>
</evidence>
<dbReference type="Proteomes" id="UP001153148">
    <property type="component" value="Unassembled WGS sequence"/>
</dbReference>
<keyword evidence="3" id="KW-1185">Reference proteome</keyword>
<comment type="caution">
    <text evidence="2">The sequence shown here is derived from an EMBL/GenBank/DDBJ whole genome shotgun (WGS) entry which is preliminary data.</text>
</comment>
<organism evidence="2 3">
    <name type="scientific">Timema podura</name>
    <name type="common">Walking stick</name>
    <dbReference type="NCBI Taxonomy" id="61482"/>
    <lineage>
        <taxon>Eukaryota</taxon>
        <taxon>Metazoa</taxon>
        <taxon>Ecdysozoa</taxon>
        <taxon>Arthropoda</taxon>
        <taxon>Hexapoda</taxon>
        <taxon>Insecta</taxon>
        <taxon>Pterygota</taxon>
        <taxon>Neoptera</taxon>
        <taxon>Polyneoptera</taxon>
        <taxon>Phasmatodea</taxon>
        <taxon>Timematodea</taxon>
        <taxon>Timematoidea</taxon>
        <taxon>Timematidae</taxon>
        <taxon>Timema</taxon>
    </lineage>
</organism>
<keyword evidence="1" id="KW-1133">Transmembrane helix</keyword>
<feature type="transmembrane region" description="Helical" evidence="1">
    <location>
        <begin position="36"/>
        <end position="57"/>
    </location>
</feature>
<accession>A0ABN7PNA3</accession>
<keyword evidence="1" id="KW-0472">Membrane</keyword>
<name>A0ABN7PNA3_TIMPD</name>
<evidence type="ECO:0000313" key="2">
    <source>
        <dbReference type="EMBL" id="CAG2066960.1"/>
    </source>
</evidence>
<dbReference type="EMBL" id="CAJPIN010061430">
    <property type="protein sequence ID" value="CAG2066960.1"/>
    <property type="molecule type" value="Genomic_DNA"/>
</dbReference>
<evidence type="ECO:0000313" key="3">
    <source>
        <dbReference type="Proteomes" id="UP001153148"/>
    </source>
</evidence>
<gene>
    <name evidence="2" type="ORF">TPAB3V08_LOCUS13903</name>
</gene>